<evidence type="ECO:0000259" key="5">
    <source>
        <dbReference type="Pfam" id="PF01321"/>
    </source>
</evidence>
<evidence type="ECO:0000256" key="1">
    <source>
        <dbReference type="ARBA" id="ARBA00008766"/>
    </source>
</evidence>
<dbReference type="InterPro" id="IPR029149">
    <property type="entry name" value="Creatin/AminoP/Spt16_N"/>
</dbReference>
<dbReference type="InterPro" id="IPR000587">
    <property type="entry name" value="Creatinase_N"/>
</dbReference>
<keyword evidence="4" id="KW-0732">Signal</keyword>
<sequence length="178" mass="20048">MAWAHWGCCPWLILFCVYVWSHPTPVDLAREDVRNCSTSPPHLPVTAVNTTVRLTALRQKIQAWNLSAYIIPDTDAHMSEYIGRHDERRAWITGFTGTAGVAVVTLRKAALWTDSRYWTQAERQMDCNWELHKEVGTTPIVTWLLAEIPSGGSVGFDPFLFSIGMFFPQSLDLSKPAG</sequence>
<dbReference type="Gene3D" id="3.40.350.10">
    <property type="entry name" value="Creatinase/prolidase N-terminal domain"/>
    <property type="match status" value="1"/>
</dbReference>
<dbReference type="FunFam" id="3.40.350.10:FF:000003">
    <property type="entry name" value="Xaa-pro aminopeptidase P"/>
    <property type="match status" value="1"/>
</dbReference>
<dbReference type="Pfam" id="PF01321">
    <property type="entry name" value="Creatinase_N"/>
    <property type="match status" value="1"/>
</dbReference>
<reference evidence="6" key="2">
    <citation type="submission" date="2025-09" db="UniProtKB">
        <authorList>
            <consortium name="Ensembl"/>
        </authorList>
    </citation>
    <scope>IDENTIFICATION</scope>
</reference>
<name>A0A8C5YVQ0_MARMA</name>
<dbReference type="PANTHER" id="PTHR43763">
    <property type="entry name" value="XAA-PRO AMINOPEPTIDASE 1"/>
    <property type="match status" value="1"/>
</dbReference>
<comment type="similarity">
    <text evidence="1">Belongs to the peptidase M24B family.</text>
</comment>
<evidence type="ECO:0000256" key="3">
    <source>
        <dbReference type="ARBA" id="ARBA00022801"/>
    </source>
</evidence>
<organism evidence="6 7">
    <name type="scientific">Marmota marmota marmota</name>
    <name type="common">Alpine marmot</name>
    <dbReference type="NCBI Taxonomy" id="9994"/>
    <lineage>
        <taxon>Eukaryota</taxon>
        <taxon>Metazoa</taxon>
        <taxon>Chordata</taxon>
        <taxon>Craniata</taxon>
        <taxon>Vertebrata</taxon>
        <taxon>Euteleostomi</taxon>
        <taxon>Mammalia</taxon>
        <taxon>Eutheria</taxon>
        <taxon>Euarchontoglires</taxon>
        <taxon>Glires</taxon>
        <taxon>Rodentia</taxon>
        <taxon>Sciuromorpha</taxon>
        <taxon>Sciuridae</taxon>
        <taxon>Xerinae</taxon>
        <taxon>Marmotini</taxon>
        <taxon>Marmota</taxon>
    </lineage>
</organism>
<evidence type="ECO:0000256" key="2">
    <source>
        <dbReference type="ARBA" id="ARBA00022723"/>
    </source>
</evidence>
<dbReference type="GeneTree" id="ENSGT00940000157196"/>
<dbReference type="InterPro" id="IPR050422">
    <property type="entry name" value="X-Pro_aminopeptidase_P"/>
</dbReference>
<dbReference type="Proteomes" id="UP000694407">
    <property type="component" value="Unplaced"/>
</dbReference>
<feature type="signal peptide" evidence="4">
    <location>
        <begin position="1"/>
        <end position="21"/>
    </location>
</feature>
<proteinExistence type="inferred from homology"/>
<reference evidence="6" key="1">
    <citation type="submission" date="2025-08" db="UniProtKB">
        <authorList>
            <consortium name="Ensembl"/>
        </authorList>
    </citation>
    <scope>IDENTIFICATION</scope>
</reference>
<keyword evidence="3" id="KW-0378">Hydrolase</keyword>
<evidence type="ECO:0000313" key="6">
    <source>
        <dbReference type="Ensembl" id="ENSMMMP00000005882.1"/>
    </source>
</evidence>
<keyword evidence="2" id="KW-0479">Metal-binding</keyword>
<dbReference type="GO" id="GO:0046872">
    <property type="term" value="F:metal ion binding"/>
    <property type="evidence" value="ECO:0007669"/>
    <property type="project" value="UniProtKB-KW"/>
</dbReference>
<keyword evidence="7" id="KW-1185">Reference proteome</keyword>
<dbReference type="Ensembl" id="ENSMMMT00000006687.1">
    <property type="protein sequence ID" value="ENSMMMP00000005882.1"/>
    <property type="gene ID" value="ENSMMMG00000005279.1"/>
</dbReference>
<feature type="chain" id="PRO_5034093754" description="Creatinase N-terminal domain-containing protein" evidence="4">
    <location>
        <begin position="22"/>
        <end position="178"/>
    </location>
</feature>
<evidence type="ECO:0000313" key="7">
    <source>
        <dbReference type="Proteomes" id="UP000694407"/>
    </source>
</evidence>
<dbReference type="SUPFAM" id="SSF53092">
    <property type="entry name" value="Creatinase/prolidase N-terminal domain"/>
    <property type="match status" value="1"/>
</dbReference>
<dbReference type="GO" id="GO:0016787">
    <property type="term" value="F:hydrolase activity"/>
    <property type="evidence" value="ECO:0007669"/>
    <property type="project" value="UniProtKB-KW"/>
</dbReference>
<protein>
    <recommendedName>
        <fullName evidence="5">Creatinase N-terminal domain-containing protein</fullName>
    </recommendedName>
</protein>
<feature type="domain" description="Creatinase N-terminal" evidence="5">
    <location>
        <begin position="53"/>
        <end position="164"/>
    </location>
</feature>
<dbReference type="PANTHER" id="PTHR43763:SF4">
    <property type="entry name" value="XAA-PRO AMINOPEPTIDASE 2"/>
    <property type="match status" value="1"/>
</dbReference>
<evidence type="ECO:0000256" key="4">
    <source>
        <dbReference type="SAM" id="SignalP"/>
    </source>
</evidence>
<dbReference type="AlphaFoldDB" id="A0A8C5YVQ0"/>
<accession>A0A8C5YVQ0</accession>